<dbReference type="InterPro" id="IPR002577">
    <property type="entry name" value="HTH_HxlR"/>
</dbReference>
<dbReference type="InterPro" id="IPR036388">
    <property type="entry name" value="WH-like_DNA-bd_sf"/>
</dbReference>
<keyword evidence="2 5" id="KW-0238">DNA-binding</keyword>
<accession>A0A1T4TC39</accession>
<protein>
    <submittedName>
        <fullName evidence="5">DNA-binding transcriptional regulator, HxlR family</fullName>
    </submittedName>
</protein>
<dbReference type="STRING" id="634771.SAMN04488128_104329"/>
<reference evidence="6" key="1">
    <citation type="submission" date="2017-02" db="EMBL/GenBank/DDBJ databases">
        <authorList>
            <person name="Varghese N."/>
            <person name="Submissions S."/>
        </authorList>
    </citation>
    <scope>NUCLEOTIDE SEQUENCE [LARGE SCALE GENOMIC DNA]</scope>
    <source>
        <strain evidence="6">DSM 22224</strain>
    </source>
</reference>
<evidence type="ECO:0000313" key="6">
    <source>
        <dbReference type="Proteomes" id="UP000190367"/>
    </source>
</evidence>
<feature type="domain" description="HTH hxlR-type" evidence="4">
    <location>
        <begin position="14"/>
        <end position="112"/>
    </location>
</feature>
<dbReference type="Proteomes" id="UP000190367">
    <property type="component" value="Unassembled WGS sequence"/>
</dbReference>
<gene>
    <name evidence="5" type="ORF">SAMN04488128_104329</name>
</gene>
<dbReference type="Pfam" id="PF01638">
    <property type="entry name" value="HxlR"/>
    <property type="match status" value="1"/>
</dbReference>
<dbReference type="SUPFAM" id="SSF46785">
    <property type="entry name" value="Winged helix' DNA-binding domain"/>
    <property type="match status" value="1"/>
</dbReference>
<name>A0A1T4TC39_9BACT</name>
<dbReference type="Gene3D" id="1.10.10.10">
    <property type="entry name" value="Winged helix-like DNA-binding domain superfamily/Winged helix DNA-binding domain"/>
    <property type="match status" value="1"/>
</dbReference>
<sequence>MFTYERKTPVDLDCGITVYMQVLGAKWKPCLVDMINKGYQRPSEMHRLIPEATPRVLDMQLRELEAMGVVVKNAGSGFPLKAHYSLTDLGQSLIPLVEAIDNWGKQYGERVKQAIAETAA</sequence>
<evidence type="ECO:0000256" key="1">
    <source>
        <dbReference type="ARBA" id="ARBA00023015"/>
    </source>
</evidence>
<dbReference type="EMBL" id="FUWZ01000004">
    <property type="protein sequence ID" value="SKA37728.1"/>
    <property type="molecule type" value="Genomic_DNA"/>
</dbReference>
<dbReference type="PANTHER" id="PTHR33204:SF29">
    <property type="entry name" value="TRANSCRIPTIONAL REGULATOR"/>
    <property type="match status" value="1"/>
</dbReference>
<keyword evidence="1" id="KW-0805">Transcription regulation</keyword>
<dbReference type="PANTHER" id="PTHR33204">
    <property type="entry name" value="TRANSCRIPTIONAL REGULATOR, MARR FAMILY"/>
    <property type="match status" value="1"/>
</dbReference>
<dbReference type="GO" id="GO:0003677">
    <property type="term" value="F:DNA binding"/>
    <property type="evidence" value="ECO:0007669"/>
    <property type="project" value="UniProtKB-KW"/>
</dbReference>
<evidence type="ECO:0000259" key="4">
    <source>
        <dbReference type="PROSITE" id="PS51118"/>
    </source>
</evidence>
<dbReference type="InterPro" id="IPR036390">
    <property type="entry name" value="WH_DNA-bd_sf"/>
</dbReference>
<keyword evidence="6" id="KW-1185">Reference proteome</keyword>
<evidence type="ECO:0000256" key="3">
    <source>
        <dbReference type="ARBA" id="ARBA00023163"/>
    </source>
</evidence>
<organism evidence="5 6">
    <name type="scientific">Chitinophaga eiseniae</name>
    <dbReference type="NCBI Taxonomy" id="634771"/>
    <lineage>
        <taxon>Bacteria</taxon>
        <taxon>Pseudomonadati</taxon>
        <taxon>Bacteroidota</taxon>
        <taxon>Chitinophagia</taxon>
        <taxon>Chitinophagales</taxon>
        <taxon>Chitinophagaceae</taxon>
        <taxon>Chitinophaga</taxon>
    </lineage>
</organism>
<dbReference type="AlphaFoldDB" id="A0A1T4TC39"/>
<dbReference type="OrthoDB" id="8231503at2"/>
<evidence type="ECO:0000256" key="2">
    <source>
        <dbReference type="ARBA" id="ARBA00023125"/>
    </source>
</evidence>
<evidence type="ECO:0000313" key="5">
    <source>
        <dbReference type="EMBL" id="SKA37728.1"/>
    </source>
</evidence>
<dbReference type="PROSITE" id="PS51118">
    <property type="entry name" value="HTH_HXLR"/>
    <property type="match status" value="1"/>
</dbReference>
<keyword evidence="3" id="KW-0804">Transcription</keyword>
<dbReference type="RefSeq" id="WP_078671680.1">
    <property type="nucleotide sequence ID" value="NZ_FUWZ01000004.1"/>
</dbReference>
<proteinExistence type="predicted"/>